<dbReference type="EMBL" id="PISP01000003">
    <property type="protein sequence ID" value="PKD43280.1"/>
    <property type="molecule type" value="Genomic_DNA"/>
</dbReference>
<proteinExistence type="predicted"/>
<dbReference type="AlphaFoldDB" id="A0A2N0VGH9"/>
<dbReference type="CDD" id="cd00761">
    <property type="entry name" value="Glyco_tranf_GTA_type"/>
    <property type="match status" value="1"/>
</dbReference>
<dbReference type="InterPro" id="IPR029044">
    <property type="entry name" value="Nucleotide-diphossugar_trans"/>
</dbReference>
<keyword evidence="5" id="KW-1185">Reference proteome</keyword>
<name>A0A2N0VGH9_9BACT</name>
<accession>A0A2N0VGH9</accession>
<organism evidence="4 5">
    <name type="scientific">Rhodohalobacter barkolensis</name>
    <dbReference type="NCBI Taxonomy" id="2053187"/>
    <lineage>
        <taxon>Bacteria</taxon>
        <taxon>Pseudomonadati</taxon>
        <taxon>Balneolota</taxon>
        <taxon>Balneolia</taxon>
        <taxon>Balneolales</taxon>
        <taxon>Balneolaceae</taxon>
        <taxon>Rhodohalobacter</taxon>
    </lineage>
</organism>
<dbReference type="PANTHER" id="PTHR22916">
    <property type="entry name" value="GLYCOSYLTRANSFERASE"/>
    <property type="match status" value="1"/>
</dbReference>
<dbReference type="RefSeq" id="WP_101073754.1">
    <property type="nucleotide sequence ID" value="NZ_PISP01000003.1"/>
</dbReference>
<protein>
    <recommendedName>
        <fullName evidence="3">Glycosyltransferase 2-like domain-containing protein</fullName>
    </recommendedName>
</protein>
<dbReference type="Pfam" id="PF00535">
    <property type="entry name" value="Glycos_transf_2"/>
    <property type="match status" value="1"/>
</dbReference>
<dbReference type="Proteomes" id="UP000233398">
    <property type="component" value="Unassembled WGS sequence"/>
</dbReference>
<dbReference type="GO" id="GO:0016758">
    <property type="term" value="F:hexosyltransferase activity"/>
    <property type="evidence" value="ECO:0007669"/>
    <property type="project" value="UniProtKB-ARBA"/>
</dbReference>
<evidence type="ECO:0000259" key="3">
    <source>
        <dbReference type="Pfam" id="PF00535"/>
    </source>
</evidence>
<keyword evidence="2" id="KW-0808">Transferase</keyword>
<evidence type="ECO:0000256" key="1">
    <source>
        <dbReference type="ARBA" id="ARBA00022676"/>
    </source>
</evidence>
<dbReference type="InterPro" id="IPR001173">
    <property type="entry name" value="Glyco_trans_2-like"/>
</dbReference>
<evidence type="ECO:0000256" key="2">
    <source>
        <dbReference type="ARBA" id="ARBA00022679"/>
    </source>
</evidence>
<dbReference type="Gene3D" id="3.90.550.10">
    <property type="entry name" value="Spore Coat Polysaccharide Biosynthesis Protein SpsA, Chain A"/>
    <property type="match status" value="1"/>
</dbReference>
<dbReference type="OrthoDB" id="9802649at2"/>
<dbReference type="SUPFAM" id="SSF53448">
    <property type="entry name" value="Nucleotide-diphospho-sugar transferases"/>
    <property type="match status" value="1"/>
</dbReference>
<comment type="caution">
    <text evidence="4">The sequence shown here is derived from an EMBL/GenBank/DDBJ whole genome shotgun (WGS) entry which is preliminary data.</text>
</comment>
<keyword evidence="1" id="KW-0328">Glycosyltransferase</keyword>
<dbReference type="PANTHER" id="PTHR22916:SF51">
    <property type="entry name" value="GLYCOSYLTRANSFERASE EPSH-RELATED"/>
    <property type="match status" value="1"/>
</dbReference>
<evidence type="ECO:0000313" key="4">
    <source>
        <dbReference type="EMBL" id="PKD43280.1"/>
    </source>
</evidence>
<gene>
    <name evidence="4" type="ORF">CWD77_11740</name>
</gene>
<evidence type="ECO:0000313" key="5">
    <source>
        <dbReference type="Proteomes" id="UP000233398"/>
    </source>
</evidence>
<feature type="domain" description="Glycosyltransferase 2-like" evidence="3">
    <location>
        <begin position="9"/>
        <end position="177"/>
    </location>
</feature>
<sequence length="363" mass="42673">MMVISEKISLIIPIYNVEKYLEKCLLSVANQEYENLEVILVNDGSTDSSREIAKKFTDANDHFKLINQKNRGRSGARNRGLKEASGKYVIFLDSDDFIDRQMISKLYQQITKHNADIAKCGYLMFENQTKKIKKFRIDMPKVTVIETGKDMMMTYLNGKIDMVVWNAIYRRGLFDKIRFPEGLEYEDHYITPEILSKAQKFVYTPEIYCYYRKRRGAITLESKPKDLHDKVRSLNRIYEVLVKMDLLEQASGLYSIYFYKLLKNYHNALVYIAPGKLKKGKLAVKSSIYDEAFDFAVESERLTEKEIRMIRLMKKSHYLYFIVQKWDILKSVFKESCSRNSTNRYPAPNEIPEKHINNLSMYA</sequence>
<reference evidence="4 5" key="1">
    <citation type="submission" date="2017-11" db="EMBL/GenBank/DDBJ databases">
        <title>Rhodohalobacter 15182 sp. nov., isolated from a salt lake.</title>
        <authorList>
            <person name="Han S."/>
        </authorList>
    </citation>
    <scope>NUCLEOTIDE SEQUENCE [LARGE SCALE GENOMIC DNA]</scope>
    <source>
        <strain evidence="4 5">15182</strain>
    </source>
</reference>